<dbReference type="SUPFAM" id="SSF51197">
    <property type="entry name" value="Clavaminate synthase-like"/>
    <property type="match status" value="1"/>
</dbReference>
<dbReference type="RefSeq" id="XP_022397567.1">
    <property type="nucleotide sequence ID" value="XM_022549859.1"/>
</dbReference>
<dbReference type="InterPro" id="IPR050295">
    <property type="entry name" value="Plant_2OG-oxidoreductases"/>
</dbReference>
<evidence type="ECO:0000313" key="5">
    <source>
        <dbReference type="EMBL" id="OJJ80869.1"/>
    </source>
</evidence>
<feature type="domain" description="Fe2OG dioxygenase" evidence="4">
    <location>
        <begin position="93"/>
        <end position="220"/>
    </location>
</feature>
<evidence type="ECO:0000259" key="4">
    <source>
        <dbReference type="PROSITE" id="PS51471"/>
    </source>
</evidence>
<keyword evidence="3" id="KW-0560">Oxidoreductase</keyword>
<reference evidence="6" key="1">
    <citation type="journal article" date="2017" name="Genome Biol.">
        <title>Comparative genomics reveals high biological diversity and specific adaptations in the industrially and medically important fungal genus Aspergillus.</title>
        <authorList>
            <person name="de Vries R.P."/>
            <person name="Riley R."/>
            <person name="Wiebenga A."/>
            <person name="Aguilar-Osorio G."/>
            <person name="Amillis S."/>
            <person name="Uchima C.A."/>
            <person name="Anderluh G."/>
            <person name="Asadollahi M."/>
            <person name="Askin M."/>
            <person name="Barry K."/>
            <person name="Battaglia E."/>
            <person name="Bayram O."/>
            <person name="Benocci T."/>
            <person name="Braus-Stromeyer S.A."/>
            <person name="Caldana C."/>
            <person name="Canovas D."/>
            <person name="Cerqueira G.C."/>
            <person name="Chen F."/>
            <person name="Chen W."/>
            <person name="Choi C."/>
            <person name="Clum A."/>
            <person name="Dos Santos R.A."/>
            <person name="Damasio A.R."/>
            <person name="Diallinas G."/>
            <person name="Emri T."/>
            <person name="Fekete E."/>
            <person name="Flipphi M."/>
            <person name="Freyberg S."/>
            <person name="Gallo A."/>
            <person name="Gournas C."/>
            <person name="Habgood R."/>
            <person name="Hainaut M."/>
            <person name="Harispe M.L."/>
            <person name="Henrissat B."/>
            <person name="Hilden K.S."/>
            <person name="Hope R."/>
            <person name="Hossain A."/>
            <person name="Karabika E."/>
            <person name="Karaffa L."/>
            <person name="Karanyi Z."/>
            <person name="Krasevec N."/>
            <person name="Kuo A."/>
            <person name="Kusch H."/>
            <person name="LaButti K."/>
            <person name="Lagendijk E.L."/>
            <person name="Lapidus A."/>
            <person name="Levasseur A."/>
            <person name="Lindquist E."/>
            <person name="Lipzen A."/>
            <person name="Logrieco A.F."/>
            <person name="MacCabe A."/>
            <person name="Maekelae M.R."/>
            <person name="Malavazi I."/>
            <person name="Melin P."/>
            <person name="Meyer V."/>
            <person name="Mielnichuk N."/>
            <person name="Miskei M."/>
            <person name="Molnar A.P."/>
            <person name="Mule G."/>
            <person name="Ngan C.Y."/>
            <person name="Orejas M."/>
            <person name="Orosz E."/>
            <person name="Ouedraogo J.P."/>
            <person name="Overkamp K.M."/>
            <person name="Park H.-S."/>
            <person name="Perrone G."/>
            <person name="Piumi F."/>
            <person name="Punt P.J."/>
            <person name="Ram A.F."/>
            <person name="Ramon A."/>
            <person name="Rauscher S."/>
            <person name="Record E."/>
            <person name="Riano-Pachon D.M."/>
            <person name="Robert V."/>
            <person name="Roehrig J."/>
            <person name="Ruller R."/>
            <person name="Salamov A."/>
            <person name="Salih N.S."/>
            <person name="Samson R.A."/>
            <person name="Sandor E."/>
            <person name="Sanguinetti M."/>
            <person name="Schuetze T."/>
            <person name="Sepcic K."/>
            <person name="Shelest E."/>
            <person name="Sherlock G."/>
            <person name="Sophianopoulou V."/>
            <person name="Squina F.M."/>
            <person name="Sun H."/>
            <person name="Susca A."/>
            <person name="Todd R.B."/>
            <person name="Tsang A."/>
            <person name="Unkles S.E."/>
            <person name="van de Wiele N."/>
            <person name="van Rossen-Uffink D."/>
            <person name="Oliveira J.V."/>
            <person name="Vesth T.C."/>
            <person name="Visser J."/>
            <person name="Yu J.-H."/>
            <person name="Zhou M."/>
            <person name="Andersen M.R."/>
            <person name="Archer D.B."/>
            <person name="Baker S.E."/>
            <person name="Benoit I."/>
            <person name="Brakhage A.A."/>
            <person name="Braus G.H."/>
            <person name="Fischer R."/>
            <person name="Frisvad J.C."/>
            <person name="Goldman G.H."/>
            <person name="Houbraken J."/>
            <person name="Oakley B."/>
            <person name="Pocsi I."/>
            <person name="Scazzocchio C."/>
            <person name="Seiboth B."/>
            <person name="vanKuyk P.A."/>
            <person name="Wortman J."/>
            <person name="Dyer P.S."/>
            <person name="Grigoriev I.V."/>
        </authorList>
    </citation>
    <scope>NUCLEOTIDE SEQUENCE [LARGE SCALE GENOMIC DNA]</scope>
    <source>
        <strain evidence="6">CBS 516.65</strain>
    </source>
</reference>
<keyword evidence="1 3" id="KW-0479">Metal-binding</keyword>
<evidence type="ECO:0000313" key="6">
    <source>
        <dbReference type="Proteomes" id="UP000184300"/>
    </source>
</evidence>
<name>A0A1L9VAF3_ASPGL</name>
<dbReference type="GeneID" id="34466119"/>
<dbReference type="AlphaFoldDB" id="A0A1L9VAF3"/>
<dbReference type="GO" id="GO:0016491">
    <property type="term" value="F:oxidoreductase activity"/>
    <property type="evidence" value="ECO:0007669"/>
    <property type="project" value="UniProtKB-KW"/>
</dbReference>
<dbReference type="GO" id="GO:0046872">
    <property type="term" value="F:metal ion binding"/>
    <property type="evidence" value="ECO:0007669"/>
    <property type="project" value="UniProtKB-KW"/>
</dbReference>
<dbReference type="InterPro" id="IPR005123">
    <property type="entry name" value="Oxoglu/Fe-dep_dioxygenase_dom"/>
</dbReference>
<accession>A0A1L9VAF3</accession>
<evidence type="ECO:0000256" key="2">
    <source>
        <dbReference type="ARBA" id="ARBA00023004"/>
    </source>
</evidence>
<sequence>MTVNTARPANEEDFGSIPIIDLAAWRSPDPKERQRLTQAGFFYIKKFHGFSPLFTELSTGIGPNDIIQDQACYSEAFDIGHEIAGDSTKNPGTSLPLDLFNLYGDNQWPSEEAGFRGGGRGFLRNHAAALELLRDLVRGFAVALGDYECVTVLSQDTVPGLQVLNNSGQWVRADPIPGTLVVNIGDCLAMWTNNHFKSTIHRVSNLTGRERYTIPFGFGVDYDVTISVLGNCVSEEPACTAPVKAGEYIRMRLSRGYVGYRAQLPDAKVVEGLLGGGKG</sequence>
<protein>
    <recommendedName>
        <fullName evidence="4">Fe2OG dioxygenase domain-containing protein</fullName>
    </recommendedName>
</protein>
<dbReference type="Proteomes" id="UP000184300">
    <property type="component" value="Unassembled WGS sequence"/>
</dbReference>
<proteinExistence type="inferred from homology"/>
<dbReference type="OrthoDB" id="288590at2759"/>
<evidence type="ECO:0000256" key="1">
    <source>
        <dbReference type="ARBA" id="ARBA00022723"/>
    </source>
</evidence>
<keyword evidence="6" id="KW-1185">Reference proteome</keyword>
<dbReference type="InterPro" id="IPR044861">
    <property type="entry name" value="IPNS-like_FE2OG_OXY"/>
</dbReference>
<evidence type="ECO:0000256" key="3">
    <source>
        <dbReference type="RuleBase" id="RU003682"/>
    </source>
</evidence>
<dbReference type="InterPro" id="IPR027443">
    <property type="entry name" value="IPNS-like_sf"/>
</dbReference>
<dbReference type="PROSITE" id="PS51471">
    <property type="entry name" value="FE2OG_OXY"/>
    <property type="match status" value="1"/>
</dbReference>
<dbReference type="Gene3D" id="2.60.120.330">
    <property type="entry name" value="B-lactam Antibiotic, Isopenicillin N Synthase, Chain"/>
    <property type="match status" value="2"/>
</dbReference>
<dbReference type="EMBL" id="KV878908">
    <property type="protein sequence ID" value="OJJ80869.1"/>
    <property type="molecule type" value="Genomic_DNA"/>
</dbReference>
<dbReference type="STRING" id="1160497.A0A1L9VAF3"/>
<organism evidence="5 6">
    <name type="scientific">Aspergillus glaucus CBS 516.65</name>
    <dbReference type="NCBI Taxonomy" id="1160497"/>
    <lineage>
        <taxon>Eukaryota</taxon>
        <taxon>Fungi</taxon>
        <taxon>Dikarya</taxon>
        <taxon>Ascomycota</taxon>
        <taxon>Pezizomycotina</taxon>
        <taxon>Eurotiomycetes</taxon>
        <taxon>Eurotiomycetidae</taxon>
        <taxon>Eurotiales</taxon>
        <taxon>Aspergillaceae</taxon>
        <taxon>Aspergillus</taxon>
        <taxon>Aspergillus subgen. Aspergillus</taxon>
    </lineage>
</organism>
<dbReference type="PANTHER" id="PTHR47991">
    <property type="entry name" value="OXOGLUTARATE/IRON-DEPENDENT DIOXYGENASE"/>
    <property type="match status" value="1"/>
</dbReference>
<dbReference type="VEuPathDB" id="FungiDB:ASPGLDRAFT_76582"/>
<comment type="similarity">
    <text evidence="3">Belongs to the iron/ascorbate-dependent oxidoreductase family.</text>
</comment>
<keyword evidence="2 3" id="KW-0408">Iron</keyword>
<dbReference type="Pfam" id="PF03171">
    <property type="entry name" value="2OG-FeII_Oxy"/>
    <property type="match status" value="1"/>
</dbReference>
<gene>
    <name evidence="5" type="ORF">ASPGLDRAFT_76582</name>
</gene>